<organism evidence="2 3">
    <name type="scientific">Aliiruegeria haliotis</name>
    <dbReference type="NCBI Taxonomy" id="1280846"/>
    <lineage>
        <taxon>Bacteria</taxon>
        <taxon>Pseudomonadati</taxon>
        <taxon>Pseudomonadota</taxon>
        <taxon>Alphaproteobacteria</taxon>
        <taxon>Rhodobacterales</taxon>
        <taxon>Roseobacteraceae</taxon>
        <taxon>Aliiruegeria</taxon>
    </lineage>
</organism>
<dbReference type="EMBL" id="PVTD01000004">
    <property type="protein sequence ID" value="PRY23548.1"/>
    <property type="molecule type" value="Genomic_DNA"/>
</dbReference>
<protein>
    <submittedName>
        <fullName evidence="2">Uncharacterized protein</fullName>
    </submittedName>
</protein>
<gene>
    <name evidence="2" type="ORF">CLV78_10437</name>
</gene>
<evidence type="ECO:0000313" key="3">
    <source>
        <dbReference type="Proteomes" id="UP000239480"/>
    </source>
</evidence>
<comment type="caution">
    <text evidence="2">The sequence shown here is derived from an EMBL/GenBank/DDBJ whole genome shotgun (WGS) entry which is preliminary data.</text>
</comment>
<proteinExistence type="predicted"/>
<sequence>MTQHSVMKTEPAPNHPDARTAEDFFPTWREEIRRLRGSHPVFAEICNDLETVAGILRDEGPADDAVTECLEGLKDEIRRALTHETGSV</sequence>
<dbReference type="RefSeq" id="WP_106204953.1">
    <property type="nucleotide sequence ID" value="NZ_PVTD01000004.1"/>
</dbReference>
<feature type="region of interest" description="Disordered" evidence="1">
    <location>
        <begin position="1"/>
        <end position="22"/>
    </location>
</feature>
<reference evidence="2 3" key="1">
    <citation type="submission" date="2018-03" db="EMBL/GenBank/DDBJ databases">
        <title>Genomic Encyclopedia of Archaeal and Bacterial Type Strains, Phase II (KMG-II): from individual species to whole genera.</title>
        <authorList>
            <person name="Goeker M."/>
        </authorList>
    </citation>
    <scope>NUCLEOTIDE SEQUENCE [LARGE SCALE GENOMIC DNA]</scope>
    <source>
        <strain evidence="2 3">DSM 29328</strain>
    </source>
</reference>
<dbReference type="Proteomes" id="UP000239480">
    <property type="component" value="Unassembled WGS sequence"/>
</dbReference>
<dbReference type="OrthoDB" id="7876144at2"/>
<evidence type="ECO:0000256" key="1">
    <source>
        <dbReference type="SAM" id="MobiDB-lite"/>
    </source>
</evidence>
<dbReference type="AlphaFoldDB" id="A0A2T0RQV0"/>
<accession>A0A2T0RQV0</accession>
<keyword evidence="3" id="KW-1185">Reference proteome</keyword>
<evidence type="ECO:0000313" key="2">
    <source>
        <dbReference type="EMBL" id="PRY23548.1"/>
    </source>
</evidence>
<name>A0A2T0RQV0_9RHOB</name>